<accession>A0A9D4ID83</accession>
<sequence length="142" mass="16740">MGSIVSFIATWFSGRIHGPQLRRRQGSIVSFIATWFSGRIHGTQLRRRQGSIATWFSWVIPQLFGRQALDNRHNRLWNIIFDNYYPHWRAFPVRIRRECLGVINLHHCDIEKIIPIYLIVSGVLTLLFGSLIAKSFRRRDKH</sequence>
<gene>
    <name evidence="2" type="ORF">DPMN_190331</name>
</gene>
<dbReference type="AlphaFoldDB" id="A0A9D4ID83"/>
<feature type="transmembrane region" description="Helical" evidence="1">
    <location>
        <begin position="114"/>
        <end position="133"/>
    </location>
</feature>
<comment type="caution">
    <text evidence="2">The sequence shown here is derived from an EMBL/GenBank/DDBJ whole genome shotgun (WGS) entry which is preliminary data.</text>
</comment>
<evidence type="ECO:0000313" key="2">
    <source>
        <dbReference type="EMBL" id="KAH3755633.1"/>
    </source>
</evidence>
<keyword evidence="3" id="KW-1185">Reference proteome</keyword>
<keyword evidence="1" id="KW-0812">Transmembrane</keyword>
<organism evidence="2 3">
    <name type="scientific">Dreissena polymorpha</name>
    <name type="common">Zebra mussel</name>
    <name type="synonym">Mytilus polymorpha</name>
    <dbReference type="NCBI Taxonomy" id="45954"/>
    <lineage>
        <taxon>Eukaryota</taxon>
        <taxon>Metazoa</taxon>
        <taxon>Spiralia</taxon>
        <taxon>Lophotrochozoa</taxon>
        <taxon>Mollusca</taxon>
        <taxon>Bivalvia</taxon>
        <taxon>Autobranchia</taxon>
        <taxon>Heteroconchia</taxon>
        <taxon>Euheterodonta</taxon>
        <taxon>Imparidentia</taxon>
        <taxon>Neoheterodontei</taxon>
        <taxon>Myida</taxon>
        <taxon>Dreissenoidea</taxon>
        <taxon>Dreissenidae</taxon>
        <taxon>Dreissena</taxon>
    </lineage>
</organism>
<keyword evidence="1" id="KW-0472">Membrane</keyword>
<evidence type="ECO:0000313" key="3">
    <source>
        <dbReference type="Proteomes" id="UP000828390"/>
    </source>
</evidence>
<reference evidence="2" key="2">
    <citation type="submission" date="2020-11" db="EMBL/GenBank/DDBJ databases">
        <authorList>
            <person name="McCartney M.A."/>
            <person name="Auch B."/>
            <person name="Kono T."/>
            <person name="Mallez S."/>
            <person name="Becker A."/>
            <person name="Gohl D.M."/>
            <person name="Silverstein K.A.T."/>
            <person name="Koren S."/>
            <person name="Bechman K.B."/>
            <person name="Herman A."/>
            <person name="Abrahante J.E."/>
            <person name="Garbe J."/>
        </authorList>
    </citation>
    <scope>NUCLEOTIDE SEQUENCE</scope>
    <source>
        <strain evidence="2">Duluth1</strain>
        <tissue evidence="2">Whole animal</tissue>
    </source>
</reference>
<dbReference type="Proteomes" id="UP000828390">
    <property type="component" value="Unassembled WGS sequence"/>
</dbReference>
<protein>
    <submittedName>
        <fullName evidence="2">Uncharacterized protein</fullName>
    </submittedName>
</protein>
<proteinExistence type="predicted"/>
<reference evidence="2" key="1">
    <citation type="journal article" date="2019" name="bioRxiv">
        <title>The Genome of the Zebra Mussel, Dreissena polymorpha: A Resource for Invasive Species Research.</title>
        <authorList>
            <person name="McCartney M.A."/>
            <person name="Auch B."/>
            <person name="Kono T."/>
            <person name="Mallez S."/>
            <person name="Zhang Y."/>
            <person name="Obille A."/>
            <person name="Becker A."/>
            <person name="Abrahante J.E."/>
            <person name="Garbe J."/>
            <person name="Badalamenti J.P."/>
            <person name="Herman A."/>
            <person name="Mangelson H."/>
            <person name="Liachko I."/>
            <person name="Sullivan S."/>
            <person name="Sone E.D."/>
            <person name="Koren S."/>
            <person name="Silverstein K.A.T."/>
            <person name="Beckman K.B."/>
            <person name="Gohl D.M."/>
        </authorList>
    </citation>
    <scope>NUCLEOTIDE SEQUENCE</scope>
    <source>
        <strain evidence="2">Duluth1</strain>
        <tissue evidence="2">Whole animal</tissue>
    </source>
</reference>
<name>A0A9D4ID83_DREPO</name>
<evidence type="ECO:0000256" key="1">
    <source>
        <dbReference type="SAM" id="Phobius"/>
    </source>
</evidence>
<dbReference type="EMBL" id="JAIWYP010000010">
    <property type="protein sequence ID" value="KAH3755633.1"/>
    <property type="molecule type" value="Genomic_DNA"/>
</dbReference>
<keyword evidence="1" id="KW-1133">Transmembrane helix</keyword>